<accession>A0ABS1LZ74</accession>
<evidence type="ECO:0000313" key="6">
    <source>
        <dbReference type="EMBL" id="MBL1073219.1"/>
    </source>
</evidence>
<name>A0ABS1LZ74_9NOCA</name>
<dbReference type="Gene3D" id="3.30.1360.40">
    <property type="match status" value="1"/>
</dbReference>
<evidence type="ECO:0000256" key="1">
    <source>
        <dbReference type="ARBA" id="ARBA00022741"/>
    </source>
</evidence>
<dbReference type="SMART" id="SM00796">
    <property type="entry name" value="AHS1"/>
    <property type="match status" value="1"/>
</dbReference>
<comment type="caution">
    <text evidence="6">The sequence shown here is derived from an EMBL/GenBank/DDBJ whole genome shotgun (WGS) entry which is preliminary data.</text>
</comment>
<dbReference type="Pfam" id="PF02682">
    <property type="entry name" value="CT_C_D"/>
    <property type="match status" value="1"/>
</dbReference>
<feature type="region of interest" description="Disordered" evidence="4">
    <location>
        <begin position="91"/>
        <end position="112"/>
    </location>
</feature>
<feature type="domain" description="Carboxyltransferase" evidence="5">
    <location>
        <begin position="12"/>
        <end position="229"/>
    </location>
</feature>
<dbReference type="InterPro" id="IPR029000">
    <property type="entry name" value="Cyclophilin-like_dom_sf"/>
</dbReference>
<keyword evidence="2 6" id="KW-0378">Hydrolase</keyword>
<evidence type="ECO:0000259" key="5">
    <source>
        <dbReference type="SMART" id="SM00796"/>
    </source>
</evidence>
<dbReference type="InterPro" id="IPR003833">
    <property type="entry name" value="CT_C_D"/>
</dbReference>
<dbReference type="PANTHER" id="PTHR34698">
    <property type="entry name" value="5-OXOPROLINASE SUBUNIT B"/>
    <property type="match status" value="1"/>
</dbReference>
<keyword evidence="3" id="KW-0067">ATP-binding</keyword>
<evidence type="ECO:0000256" key="4">
    <source>
        <dbReference type="SAM" id="MobiDB-lite"/>
    </source>
</evidence>
<keyword evidence="7" id="KW-1185">Reference proteome</keyword>
<evidence type="ECO:0000313" key="7">
    <source>
        <dbReference type="Proteomes" id="UP000602198"/>
    </source>
</evidence>
<dbReference type="Proteomes" id="UP000602198">
    <property type="component" value="Unassembled WGS sequence"/>
</dbReference>
<organism evidence="6 7">
    <name type="scientific">Nocardia acididurans</name>
    <dbReference type="NCBI Taxonomy" id="2802282"/>
    <lineage>
        <taxon>Bacteria</taxon>
        <taxon>Bacillati</taxon>
        <taxon>Actinomycetota</taxon>
        <taxon>Actinomycetes</taxon>
        <taxon>Mycobacteriales</taxon>
        <taxon>Nocardiaceae</taxon>
        <taxon>Nocardia</taxon>
    </lineage>
</organism>
<dbReference type="SUPFAM" id="SSF50891">
    <property type="entry name" value="Cyclophilin-like"/>
    <property type="match status" value="1"/>
</dbReference>
<reference evidence="6 7" key="1">
    <citation type="submission" date="2021-01" db="EMBL/GenBank/DDBJ databases">
        <title>WGS of actinomycetes isolated from Thailand.</title>
        <authorList>
            <person name="Thawai C."/>
        </authorList>
    </citation>
    <scope>NUCLEOTIDE SEQUENCE [LARGE SCALE GENOMIC DNA]</scope>
    <source>
        <strain evidence="6 7">LPG 2</strain>
    </source>
</reference>
<dbReference type="GO" id="GO:0016787">
    <property type="term" value="F:hydrolase activity"/>
    <property type="evidence" value="ECO:0007669"/>
    <property type="project" value="UniProtKB-KW"/>
</dbReference>
<dbReference type="InterPro" id="IPR010016">
    <property type="entry name" value="PxpB"/>
</dbReference>
<evidence type="ECO:0000256" key="3">
    <source>
        <dbReference type="ARBA" id="ARBA00022840"/>
    </source>
</evidence>
<protein>
    <submittedName>
        <fullName evidence="6">Allophanate hydrolase subunit 1</fullName>
    </submittedName>
</protein>
<dbReference type="Gene3D" id="2.40.100.10">
    <property type="entry name" value="Cyclophilin-like"/>
    <property type="match status" value="1"/>
</dbReference>
<sequence length="244" mass="25823">MMTDFGQGSARGEIRAAGDRALLVIPPSRALLAELVAALRDRPAGVVDVLPAAETVLLILSSPGDADSVRRQVHTIMARLESEARVPAGVRRVPGWRPSPADRPDEVAGGNGARSDPVLIPVRYDGADLEAVADLLGLTPAEVIAQHTGTVWRCAFVGFAPGFGYLESPDGRLTVPRRTQSRTSIPPGAVALAGGFSAVYPRRSPGGWQLIGTSDLTLWDVDRDPPALIRSGTRVRFTVREGPA</sequence>
<keyword evidence="1" id="KW-0547">Nucleotide-binding</keyword>
<proteinExistence type="predicted"/>
<gene>
    <name evidence="6" type="ORF">JK358_02290</name>
</gene>
<dbReference type="EMBL" id="JAERRJ010000001">
    <property type="protein sequence ID" value="MBL1073219.1"/>
    <property type="molecule type" value="Genomic_DNA"/>
</dbReference>
<dbReference type="PANTHER" id="PTHR34698:SF2">
    <property type="entry name" value="5-OXOPROLINASE SUBUNIT B"/>
    <property type="match status" value="1"/>
</dbReference>
<evidence type="ECO:0000256" key="2">
    <source>
        <dbReference type="ARBA" id="ARBA00022801"/>
    </source>
</evidence>